<dbReference type="SMART" id="SM00869">
    <property type="entry name" value="Autotransporter"/>
    <property type="match status" value="1"/>
</dbReference>
<reference evidence="2 3" key="1">
    <citation type="submission" date="2018-06" db="EMBL/GenBank/DDBJ databases">
        <title>Three novel Pseudomonas species isolated from symptomatic oak.</title>
        <authorList>
            <person name="Bueno-Gonzalez V."/>
            <person name="Brady C."/>
        </authorList>
    </citation>
    <scope>NUCLEOTIDE SEQUENCE [LARGE SCALE GENOMIC DNA]</scope>
    <source>
        <strain evidence="2 3">P17C</strain>
    </source>
</reference>
<dbReference type="Gene3D" id="2.40.128.130">
    <property type="entry name" value="Autotransporter beta-domain"/>
    <property type="match status" value="1"/>
</dbReference>
<feature type="domain" description="Autotransporter" evidence="1">
    <location>
        <begin position="794"/>
        <end position="1065"/>
    </location>
</feature>
<evidence type="ECO:0000313" key="3">
    <source>
        <dbReference type="Proteomes" id="UP000292639"/>
    </source>
</evidence>
<dbReference type="Proteomes" id="UP000292639">
    <property type="component" value="Unassembled WGS sequence"/>
</dbReference>
<name>A0A4Q9RCN9_9GAMM</name>
<evidence type="ECO:0000313" key="2">
    <source>
        <dbReference type="EMBL" id="TBU98930.1"/>
    </source>
</evidence>
<dbReference type="AlphaFoldDB" id="A0A4Q9RCN9"/>
<gene>
    <name evidence="2" type="ORF">DNJ96_04280</name>
</gene>
<dbReference type="SUPFAM" id="SSF103515">
    <property type="entry name" value="Autotransporter"/>
    <property type="match status" value="1"/>
</dbReference>
<dbReference type="InterPro" id="IPR036709">
    <property type="entry name" value="Autotransporte_beta_dom_sf"/>
</dbReference>
<organism evidence="2 3">
    <name type="scientific">Stutzerimonas kirkiae</name>
    <dbReference type="NCBI Taxonomy" id="2211392"/>
    <lineage>
        <taxon>Bacteria</taxon>
        <taxon>Pseudomonadati</taxon>
        <taxon>Pseudomonadota</taxon>
        <taxon>Gammaproteobacteria</taxon>
        <taxon>Pseudomonadales</taxon>
        <taxon>Pseudomonadaceae</taxon>
        <taxon>Stutzerimonas</taxon>
    </lineage>
</organism>
<keyword evidence="3" id="KW-1185">Reference proteome</keyword>
<comment type="caution">
    <text evidence="2">The sequence shown here is derived from an EMBL/GenBank/DDBJ whole genome shotgun (WGS) entry which is preliminary data.</text>
</comment>
<sequence length="1065" mass="109520">MQSSVRSPSRPVVRLNKTRKVWTKLTCITGQVTLCRSRHPQRTGKPMPRAPLSQSLLALAIASIGLQAQALERSVDDGPIAYEGQTISESLTITGTLETDEDAVELADGTHLQGDLKLNAQIAVTGATSLENGNAFNYATAVDLSGDGWGQAVQIDGSVTNQGSLSASGLQAQGLTIEYADIEGGLVNDGTITISDGVKHSSATGTPAAISIQNANIDGQVRNNGEISVSGVSGSTLDDPLLSGAVAGIQILDSDLAEAAIINGSDGVISVTGSDNDSIGIDIYNSSILSLSNAGRIDVASTTEESNDWEESTGIFLENAQLSGDLTNSASGVITATGNGASEATGIEVEDSSLASLVNHGSILVSSSNDEAVGIQLDDSVLSGDLNNSGNITANGGGETIAIELYQSAVEGRLFNSGEISATSTAEESIALYFDHAELDGALVNQGSLVASGNQATAIKLDSAEIEGGIHNSGTIKGDATGIHVLGQYGHGKYGLDASTQWLQITQSAGLIEGGQYAILVEDDNLASLELSGGTIRGDIAGIFALNVSGQATFDGDRIGTRLNGNAGQGWLDLYSSDDSPSGSAGHLILARPHVTLDGELEMNSGSTLELNLSNATEQDRAILTVNGLAYFAEGSNLLLTPQGQDFRAEGSQYILVAADSIEDNGLNVASSSSLLDVDLFKVEGNQVLASVTSKSAVDAGQIVASGGAGNNALAAFAPFYSALVQGGKLADSDPLLQALSNASSDPVALGKLAEQLAPQTDGAASQAAGTAQGLVSGATSARTGSLRGQSSGSPFSQAGVWVQGLSSNADQGRRDGIAGYDADSQGIAIGLDGKLNDNLTLGIAYSNLRTDVKSDGGNKTEVDSQALTLYSGLERGNLFVDASLTYGINDNSGKRHIAGTLAKGDYDSRLLGLNLTAGYSLHFANLTLEPRVAGRYSRVDIDAFSEKGSSAALRQQSQRYEVIEAGAGVRLAGLFQAGQGSLEPELRLMAYHDFAADQSRSTSSYVLGGTPFVTSGAKPARDSYEAGLGLTYRLGAVSLGAGYDYIGKSGFDADVFQARLRYDF</sequence>
<evidence type="ECO:0000259" key="1">
    <source>
        <dbReference type="PROSITE" id="PS51208"/>
    </source>
</evidence>
<dbReference type="PROSITE" id="PS51208">
    <property type="entry name" value="AUTOTRANSPORTER"/>
    <property type="match status" value="1"/>
</dbReference>
<accession>A0A4Q9RCN9</accession>
<proteinExistence type="predicted"/>
<dbReference type="Pfam" id="PF03797">
    <property type="entry name" value="Autotransporter"/>
    <property type="match status" value="1"/>
</dbReference>
<dbReference type="EMBL" id="QJUP01000003">
    <property type="protein sequence ID" value="TBU98930.1"/>
    <property type="molecule type" value="Genomic_DNA"/>
</dbReference>
<protein>
    <submittedName>
        <fullName evidence="2">Autotransporter domain-containing protein</fullName>
    </submittedName>
</protein>
<dbReference type="InterPro" id="IPR005546">
    <property type="entry name" value="Autotransporte_beta"/>
</dbReference>